<name>A0A415TTE6_9FIRM</name>
<gene>
    <name evidence="2" type="ORF">DWZ29_15640</name>
</gene>
<evidence type="ECO:0000259" key="1">
    <source>
        <dbReference type="Pfam" id="PF04198"/>
    </source>
</evidence>
<dbReference type="GO" id="GO:0030246">
    <property type="term" value="F:carbohydrate binding"/>
    <property type="evidence" value="ECO:0007669"/>
    <property type="project" value="InterPro"/>
</dbReference>
<dbReference type="EMBL" id="QRQO01000073">
    <property type="protein sequence ID" value="RHN07116.1"/>
    <property type="molecule type" value="Genomic_DNA"/>
</dbReference>
<comment type="caution">
    <text evidence="2">The sequence shown here is derived from an EMBL/GenBank/DDBJ whole genome shotgun (WGS) entry which is preliminary data.</text>
</comment>
<dbReference type="InterPro" id="IPR037171">
    <property type="entry name" value="NagB/RpiA_transferase-like"/>
</dbReference>
<sequence length="53" mass="6052">MFCYYLMKKWSIAIAVGINKIDAIIGVLRAGFMNVLYTDEKTAREILNRNLLG</sequence>
<dbReference type="SUPFAM" id="SSF100950">
    <property type="entry name" value="NagB/RpiA/CoA transferase-like"/>
    <property type="match status" value="1"/>
</dbReference>
<accession>A0A415TTE6</accession>
<dbReference type="Proteomes" id="UP000283700">
    <property type="component" value="Unassembled WGS sequence"/>
</dbReference>
<proteinExistence type="predicted"/>
<dbReference type="Pfam" id="PF04198">
    <property type="entry name" value="Sugar-bind"/>
    <property type="match status" value="1"/>
</dbReference>
<dbReference type="AlphaFoldDB" id="A0A415TTE6"/>
<organism evidence="2 3">
    <name type="scientific">Anaerobutyricum hallii</name>
    <dbReference type="NCBI Taxonomy" id="39488"/>
    <lineage>
        <taxon>Bacteria</taxon>
        <taxon>Bacillati</taxon>
        <taxon>Bacillota</taxon>
        <taxon>Clostridia</taxon>
        <taxon>Lachnospirales</taxon>
        <taxon>Lachnospiraceae</taxon>
        <taxon>Anaerobutyricum</taxon>
    </lineage>
</organism>
<evidence type="ECO:0000313" key="3">
    <source>
        <dbReference type="Proteomes" id="UP000283700"/>
    </source>
</evidence>
<dbReference type="Gene3D" id="3.40.50.1360">
    <property type="match status" value="1"/>
</dbReference>
<reference evidence="2 3" key="1">
    <citation type="submission" date="2018-08" db="EMBL/GenBank/DDBJ databases">
        <title>A genome reference for cultivated species of the human gut microbiota.</title>
        <authorList>
            <person name="Zou Y."/>
            <person name="Xue W."/>
            <person name="Luo G."/>
        </authorList>
    </citation>
    <scope>NUCLEOTIDE SEQUENCE [LARGE SCALE GENOMIC DNA]</scope>
    <source>
        <strain evidence="2 3">AF31-17AC</strain>
    </source>
</reference>
<dbReference type="InterPro" id="IPR007324">
    <property type="entry name" value="Sugar-bd_dom_put"/>
</dbReference>
<feature type="domain" description="Sugar-binding" evidence="1">
    <location>
        <begin position="10"/>
        <end position="48"/>
    </location>
</feature>
<protein>
    <recommendedName>
        <fullName evidence="1">Sugar-binding domain-containing protein</fullName>
    </recommendedName>
</protein>
<evidence type="ECO:0000313" key="2">
    <source>
        <dbReference type="EMBL" id="RHN07116.1"/>
    </source>
</evidence>